<feature type="domain" description="Methyltransferase type 11" evidence="8">
    <location>
        <begin position="60"/>
        <end position="166"/>
    </location>
</feature>
<dbReference type="SUPFAM" id="SSF53335">
    <property type="entry name" value="S-adenosyl-L-methionine-dependent methyltransferases"/>
    <property type="match status" value="1"/>
</dbReference>
<evidence type="ECO:0000313" key="9">
    <source>
        <dbReference type="Proteomes" id="UP000038045"/>
    </source>
</evidence>
<dbReference type="GO" id="GO:0000234">
    <property type="term" value="F:phosphoethanolamine N-methyltransferase activity"/>
    <property type="evidence" value="ECO:0007669"/>
    <property type="project" value="UniProtKB-EC"/>
</dbReference>
<comment type="pathway">
    <text evidence="1">Phospholipid metabolism; phosphatidylcholine biosynthesis.</text>
</comment>
<dbReference type="InterPro" id="IPR013216">
    <property type="entry name" value="Methyltransf_11"/>
</dbReference>
<protein>
    <recommendedName>
        <fullName evidence="5">phosphoethanolamine N-methyltransferase</fullName>
        <ecNumber evidence="5">2.1.1.103</ecNumber>
    </recommendedName>
</protein>
<keyword evidence="3" id="KW-0489">Methyltransferase</keyword>
<evidence type="ECO:0000313" key="10">
    <source>
        <dbReference type="WBParaSite" id="PTRK_0000869900.1"/>
    </source>
</evidence>
<proteinExistence type="predicted"/>
<evidence type="ECO:0000256" key="4">
    <source>
        <dbReference type="ARBA" id="ARBA00022679"/>
    </source>
</evidence>
<dbReference type="Gene3D" id="3.40.50.150">
    <property type="entry name" value="Vaccinia Virus protein VP39"/>
    <property type="match status" value="1"/>
</dbReference>
<dbReference type="CDD" id="cd02440">
    <property type="entry name" value="AdoMet_MTases"/>
    <property type="match status" value="1"/>
</dbReference>
<evidence type="ECO:0000256" key="7">
    <source>
        <dbReference type="ARBA" id="ARBA00047841"/>
    </source>
</evidence>
<dbReference type="GO" id="GO:0032259">
    <property type="term" value="P:methylation"/>
    <property type="evidence" value="ECO:0007669"/>
    <property type="project" value="UniProtKB-KW"/>
</dbReference>
<dbReference type="InterPro" id="IPR029063">
    <property type="entry name" value="SAM-dependent_MTases_sf"/>
</dbReference>
<evidence type="ECO:0000256" key="2">
    <source>
        <dbReference type="ARBA" id="ARBA00005189"/>
    </source>
</evidence>
<organism evidence="9 10">
    <name type="scientific">Parastrongyloides trichosuri</name>
    <name type="common">Possum-specific nematode worm</name>
    <dbReference type="NCBI Taxonomy" id="131310"/>
    <lineage>
        <taxon>Eukaryota</taxon>
        <taxon>Metazoa</taxon>
        <taxon>Ecdysozoa</taxon>
        <taxon>Nematoda</taxon>
        <taxon>Chromadorea</taxon>
        <taxon>Rhabditida</taxon>
        <taxon>Tylenchina</taxon>
        <taxon>Panagrolaimomorpha</taxon>
        <taxon>Strongyloidoidea</taxon>
        <taxon>Strongyloididae</taxon>
        <taxon>Parastrongyloides</taxon>
    </lineage>
</organism>
<comment type="catalytic activity">
    <reaction evidence="7">
        <text>N-methylethanolamine phosphate + S-adenosyl-L-methionine = N,N-dimethylethanolamine phosphate + S-adenosyl-L-homocysteine + H(+)</text>
        <dbReference type="Rhea" id="RHEA:25321"/>
        <dbReference type="ChEBI" id="CHEBI:15378"/>
        <dbReference type="ChEBI" id="CHEBI:57781"/>
        <dbReference type="ChEBI" id="CHEBI:57856"/>
        <dbReference type="ChEBI" id="CHEBI:58641"/>
        <dbReference type="ChEBI" id="CHEBI:59789"/>
        <dbReference type="EC" id="2.1.1.103"/>
    </reaction>
    <physiologicalReaction direction="left-to-right" evidence="7">
        <dbReference type="Rhea" id="RHEA:25322"/>
    </physiologicalReaction>
</comment>
<comment type="pathway">
    <text evidence="2">Lipid metabolism.</text>
</comment>
<sequence>MNKLVKKFFSAHLNDIALEIASPSKSFTGNLIRKQLSIGSKILNETAINQFPLQNGNNYLEIGFGRGDGIKIFYDKLKQNNIQSKLFGVEASAAALDKAIHRFALEIEDKEIVLEGCTHLGLLPFPNNFFDGIYHVDVFYYWSDNNMPKIERELFRILKPNCKLVCTMDLNRLKEWEKWNILSSKDFDVMRYLELLEPCGFENIKVEYKQVDKNREIQIISANKPQKDISDDDPEMKFKELENDIKNYLLTEAILNKKIA</sequence>
<dbReference type="STRING" id="131310.A0A0N4ZKR5"/>
<dbReference type="EC" id="2.1.1.103" evidence="5"/>
<comment type="catalytic activity">
    <reaction evidence="6">
        <text>N,N-dimethylethanolamine phosphate + S-adenosyl-L-methionine = phosphocholine + S-adenosyl-L-homocysteine + H(+)</text>
        <dbReference type="Rhea" id="RHEA:25325"/>
        <dbReference type="ChEBI" id="CHEBI:15378"/>
        <dbReference type="ChEBI" id="CHEBI:57856"/>
        <dbReference type="ChEBI" id="CHEBI:58641"/>
        <dbReference type="ChEBI" id="CHEBI:59789"/>
        <dbReference type="ChEBI" id="CHEBI:295975"/>
        <dbReference type="EC" id="2.1.1.103"/>
    </reaction>
    <physiologicalReaction direction="left-to-right" evidence="6">
        <dbReference type="Rhea" id="RHEA:25326"/>
    </physiologicalReaction>
</comment>
<dbReference type="Proteomes" id="UP000038045">
    <property type="component" value="Unplaced"/>
</dbReference>
<dbReference type="AlphaFoldDB" id="A0A0N4ZKR5"/>
<dbReference type="WBParaSite" id="PTRK_0000869900.1">
    <property type="protein sequence ID" value="PTRK_0000869900.1"/>
    <property type="gene ID" value="PTRK_0000869900"/>
</dbReference>
<dbReference type="Pfam" id="PF08241">
    <property type="entry name" value="Methyltransf_11"/>
    <property type="match status" value="1"/>
</dbReference>
<evidence type="ECO:0000256" key="5">
    <source>
        <dbReference type="ARBA" id="ARBA00035674"/>
    </source>
</evidence>
<name>A0A0N4ZKR5_PARTI</name>
<evidence type="ECO:0000256" key="3">
    <source>
        <dbReference type="ARBA" id="ARBA00022603"/>
    </source>
</evidence>
<dbReference type="PANTHER" id="PTHR44307">
    <property type="entry name" value="PHOSPHOETHANOLAMINE METHYLTRANSFERASE"/>
    <property type="match status" value="1"/>
</dbReference>
<dbReference type="PANTHER" id="PTHR44307:SF2">
    <property type="entry name" value="PHOSPHOETHANOLAMINE METHYLTRANSFERASE ISOFORM X1"/>
    <property type="match status" value="1"/>
</dbReference>
<evidence type="ECO:0000256" key="6">
    <source>
        <dbReference type="ARBA" id="ARBA00047619"/>
    </source>
</evidence>
<keyword evidence="9" id="KW-1185">Reference proteome</keyword>
<keyword evidence="4" id="KW-0808">Transferase</keyword>
<evidence type="ECO:0000256" key="1">
    <source>
        <dbReference type="ARBA" id="ARBA00004969"/>
    </source>
</evidence>
<accession>A0A0N4ZKR5</accession>
<evidence type="ECO:0000259" key="8">
    <source>
        <dbReference type="Pfam" id="PF08241"/>
    </source>
</evidence>
<reference evidence="10" key="1">
    <citation type="submission" date="2017-02" db="UniProtKB">
        <authorList>
            <consortium name="WormBaseParasite"/>
        </authorList>
    </citation>
    <scope>IDENTIFICATION</scope>
</reference>